<dbReference type="GO" id="GO:0018741">
    <property type="term" value="F:linear primary-alkylsulfatase activity"/>
    <property type="evidence" value="ECO:0007669"/>
    <property type="project" value="InterPro"/>
</dbReference>
<evidence type="ECO:0000256" key="4">
    <source>
        <dbReference type="ARBA" id="ARBA00033751"/>
    </source>
</evidence>
<dbReference type="InterPro" id="IPR001279">
    <property type="entry name" value="Metallo-B-lactamas"/>
</dbReference>
<dbReference type="PANTHER" id="PTHR43223:SF1">
    <property type="entry name" value="ALKYL_ARYL-SULFATASE BDS1"/>
    <property type="match status" value="1"/>
</dbReference>
<dbReference type="Proteomes" id="UP000198939">
    <property type="component" value="Unassembled WGS sequence"/>
</dbReference>
<dbReference type="OrthoDB" id="9815874at2"/>
<gene>
    <name evidence="6" type="ORF">RTCCBAU85039_6023</name>
    <name evidence="7" type="ORF">SAMN05216228_104230</name>
</gene>
<keyword evidence="3" id="KW-0862">Zinc</keyword>
<dbReference type="GO" id="GO:0046872">
    <property type="term" value="F:metal ion binding"/>
    <property type="evidence" value="ECO:0007669"/>
    <property type="project" value="UniProtKB-KW"/>
</dbReference>
<sequence>MSGSLRLWTLVLGAVFAGGLGGTSTAQEPQHFSPKGKMPSQYTIEAQQQQRQLLPFADRQDFEEAERGFIAAPPFRKIMNDKGDVAWNMDNWDFLLRGKDFDSIHPSLQRQALLNMEYGLFEVVPGIYQVRGFDLANISFIKGDTGWIVIDPLTVKETARAALKFINEKLGERPVVAVIISHSHADHFGGIRGVVDDAALAAGKVQIVAPKGFMNEAIAENLYAGNVMTRRKTYTYGDLVPPSPYGNVDASIGKAAASGDVGILPPTISIEQPVEELTIDGVKMVFQNTPGTEAPAEMNTWFPDFKAFWAAENIVNSLHNILTLRGAPVRDALAWSQYINVALYRFGNQADVMFASHSWPRWGKERIADVMRGQRDMYANLNNQVLHLANTGITINQIHNVYEPPKSLQEQWYARGYHGSYLHNSRAIIQRYLGFWDLNPTTLVPLSPEASAPLYVEMMGGASKVMAKGRDLYAEGKYRLATEILNKLVYAEPDNQEAKDLLADTYEQMGYQFESPSLRNSFLAGAKELRDGIIAVKAAKAGSPDFVRGTSTELFLNYLGIQMDSRKAEGMHFKINLSTPDNGEKFVIEMSNATLTTIAGYQADDADLTVTIDRRELEDVMIGTAKLSDKVSAGKAKMEGNPQVLAKLGSTMVTFDNWFEVLPGTKQREALPKLELLQDDATYYEGP</sequence>
<dbReference type="AlphaFoldDB" id="A0A1H8VGX2"/>
<feature type="domain" description="Metallo-beta-lactamase" evidence="5">
    <location>
        <begin position="135"/>
        <end position="357"/>
    </location>
</feature>
<dbReference type="Pfam" id="PF14864">
    <property type="entry name" value="Alkyl_sulf_C"/>
    <property type="match status" value="1"/>
</dbReference>
<dbReference type="FunFam" id="3.60.15.30:FF:000001">
    <property type="entry name" value="Alkyl/aryl-sulfatase BDS1"/>
    <property type="match status" value="1"/>
</dbReference>
<evidence type="ECO:0000313" key="7">
    <source>
        <dbReference type="EMBL" id="SEP14467.1"/>
    </source>
</evidence>
<dbReference type="Pfam" id="PF00753">
    <property type="entry name" value="Lactamase_B"/>
    <property type="match status" value="1"/>
</dbReference>
<evidence type="ECO:0000259" key="5">
    <source>
        <dbReference type="SMART" id="SM00849"/>
    </source>
</evidence>
<keyword evidence="2" id="KW-0378">Hydrolase</keyword>
<dbReference type="Gene3D" id="3.30.1050.10">
    <property type="entry name" value="SCP2 sterol-binding domain"/>
    <property type="match status" value="1"/>
</dbReference>
<dbReference type="EMBL" id="FOCV01000042">
    <property type="protein sequence ID" value="SEP14467.1"/>
    <property type="molecule type" value="Genomic_DNA"/>
</dbReference>
<evidence type="ECO:0000256" key="1">
    <source>
        <dbReference type="ARBA" id="ARBA00022723"/>
    </source>
</evidence>
<dbReference type="GO" id="GO:0030288">
    <property type="term" value="C:outer membrane-bounded periplasmic space"/>
    <property type="evidence" value="ECO:0007669"/>
    <property type="project" value="TreeGrafter"/>
</dbReference>
<dbReference type="SMART" id="SM00849">
    <property type="entry name" value="Lactamase_B"/>
    <property type="match status" value="1"/>
</dbReference>
<dbReference type="InterPro" id="IPR029229">
    <property type="entry name" value="Alkyl_sulf_C"/>
</dbReference>
<protein>
    <submittedName>
        <fullName evidence="7">Alkyl sulfatase BDS1, metallo-beta-lactamase superfamily</fullName>
    </submittedName>
    <submittedName>
        <fullName evidence="6">Metallo-beta-lactamase superfamily protein</fullName>
    </submittedName>
</protein>
<dbReference type="RefSeq" id="WP_072381183.1">
    <property type="nucleotide sequence ID" value="NZ_FNXB01000053.1"/>
</dbReference>
<dbReference type="Proteomes" id="UP000183063">
    <property type="component" value="Unassembled WGS sequence"/>
</dbReference>
<dbReference type="InterPro" id="IPR029228">
    <property type="entry name" value="Alkyl_sulf_dimr"/>
</dbReference>
<reference evidence="6" key="1">
    <citation type="submission" date="2016-10" db="EMBL/GenBank/DDBJ databases">
        <authorList>
            <person name="de Groot N.N."/>
        </authorList>
    </citation>
    <scope>NUCLEOTIDE SEQUENCE [LARGE SCALE GENOMIC DNA]</scope>
    <source>
        <strain evidence="6">CCBAU85039</strain>
    </source>
</reference>
<organism evidence="6 8">
    <name type="scientific">Rhizobium tibeticum</name>
    <dbReference type="NCBI Taxonomy" id="501024"/>
    <lineage>
        <taxon>Bacteria</taxon>
        <taxon>Pseudomonadati</taxon>
        <taxon>Pseudomonadota</taxon>
        <taxon>Alphaproteobacteria</taxon>
        <taxon>Hyphomicrobiales</taxon>
        <taxon>Rhizobiaceae</taxon>
        <taxon>Rhizobium/Agrobacterium group</taxon>
        <taxon>Rhizobium</taxon>
    </lineage>
</organism>
<dbReference type="GO" id="GO:0046983">
    <property type="term" value="F:protein dimerization activity"/>
    <property type="evidence" value="ECO:0007669"/>
    <property type="project" value="InterPro"/>
</dbReference>
<dbReference type="EMBL" id="FNXB01000053">
    <property type="protein sequence ID" value="SEI18841.1"/>
    <property type="molecule type" value="Genomic_DNA"/>
</dbReference>
<dbReference type="InterPro" id="IPR052195">
    <property type="entry name" value="Bact_Alkyl/Aryl-Sulfatase"/>
</dbReference>
<reference evidence="8" key="3">
    <citation type="submission" date="2016-10" db="EMBL/GenBank/DDBJ databases">
        <authorList>
            <person name="Wibberg D."/>
        </authorList>
    </citation>
    <scope>NUCLEOTIDE SEQUENCE [LARGE SCALE GENOMIC DNA]</scope>
</reference>
<name>A0A1H8VGX2_9HYPH</name>
<reference evidence="7 9" key="2">
    <citation type="submission" date="2016-10" db="EMBL/GenBank/DDBJ databases">
        <authorList>
            <person name="Varghese N."/>
            <person name="Submissions S."/>
        </authorList>
    </citation>
    <scope>NUCLEOTIDE SEQUENCE [LARGE SCALE GENOMIC DNA]</scope>
    <source>
        <strain evidence="7 9">CGMCC 1.7071</strain>
    </source>
</reference>
<accession>A0A1H8VGX2</accession>
<dbReference type="SUPFAM" id="SSF55718">
    <property type="entry name" value="SCP-like"/>
    <property type="match status" value="1"/>
</dbReference>
<dbReference type="CDD" id="cd07710">
    <property type="entry name" value="arylsulfatase_Sdsa1-like_MBL-fold"/>
    <property type="match status" value="1"/>
</dbReference>
<dbReference type="InterPro" id="IPR036527">
    <property type="entry name" value="SCP2_sterol-bd_dom_sf"/>
</dbReference>
<evidence type="ECO:0000313" key="6">
    <source>
        <dbReference type="EMBL" id="SEI18841.1"/>
    </source>
</evidence>
<keyword evidence="1" id="KW-0479">Metal-binding</keyword>
<dbReference type="Gene3D" id="1.25.40.880">
    <property type="entry name" value="Alkyl sulfatase, dimerisation domain"/>
    <property type="match status" value="1"/>
</dbReference>
<dbReference type="Gene3D" id="3.60.15.30">
    <property type="entry name" value="Metallo-beta-lactamase domain"/>
    <property type="match status" value="1"/>
</dbReference>
<dbReference type="SUPFAM" id="SSF56281">
    <property type="entry name" value="Metallo-hydrolase/oxidoreductase"/>
    <property type="match status" value="1"/>
</dbReference>
<proteinExistence type="inferred from homology"/>
<comment type="similarity">
    <text evidence="4">Belongs to the metallo-beta-lactamase superfamily. Type III sulfatase family.</text>
</comment>
<dbReference type="PANTHER" id="PTHR43223">
    <property type="entry name" value="ALKYL/ARYL-SULFATASE"/>
    <property type="match status" value="1"/>
</dbReference>
<dbReference type="InterPro" id="IPR044097">
    <property type="entry name" value="Bds1/SdsA1_MBL-fold"/>
</dbReference>
<dbReference type="STRING" id="501024.RTCCBAU85039_6023"/>
<dbReference type="InterPro" id="IPR038536">
    <property type="entry name" value="Alkyl/aryl-sulf_dimr_sf"/>
</dbReference>
<keyword evidence="9" id="KW-1185">Reference proteome</keyword>
<dbReference type="InterPro" id="IPR036866">
    <property type="entry name" value="RibonucZ/Hydroxyglut_hydro"/>
</dbReference>
<evidence type="ECO:0000313" key="8">
    <source>
        <dbReference type="Proteomes" id="UP000183063"/>
    </source>
</evidence>
<dbReference type="Pfam" id="PF14863">
    <property type="entry name" value="Alkyl_sulf_dimr"/>
    <property type="match status" value="1"/>
</dbReference>
<evidence type="ECO:0000256" key="3">
    <source>
        <dbReference type="ARBA" id="ARBA00022833"/>
    </source>
</evidence>
<evidence type="ECO:0000256" key="2">
    <source>
        <dbReference type="ARBA" id="ARBA00022801"/>
    </source>
</evidence>
<dbReference type="GO" id="GO:0018909">
    <property type="term" value="P:dodecyl sulfate metabolic process"/>
    <property type="evidence" value="ECO:0007669"/>
    <property type="project" value="InterPro"/>
</dbReference>
<evidence type="ECO:0000313" key="9">
    <source>
        <dbReference type="Proteomes" id="UP000198939"/>
    </source>
</evidence>